<feature type="transmembrane region" description="Helical" evidence="8">
    <location>
        <begin position="99"/>
        <end position="120"/>
    </location>
</feature>
<feature type="transmembrane region" description="Helical" evidence="8">
    <location>
        <begin position="316"/>
        <end position="335"/>
    </location>
</feature>
<sequence>MHLSLGAGWRKTDKFCYLCRRMRASVKKIYASFGPDALVAFWLGVWWICNLFQAGFTELANDEAYYHMFAENISWGYFDHPPMTALLVWLGEHLFGGEFGVRFFFTLLQPLYLFVFWRIIRPSDADRRDAGLFVMLSAATLMLQLYGFIAVPDGPLMMTAALFLLTFKWFTEGRRAAWLWMGVAMALMAYSKYHGALVVLFALAATPPRVFLRPTLYLSGAVALLLLVPHFVWQYEHDWASLAYHLAGRNSVFRPGYVAEYLLNLLVVFNPFFVPLYVRSWIAVKPQNAVERALRFIPAAFIVFFLLSTLRGYVQPQWVIVAVFGLLYTLFTYARRHPRTLRYLMRMGWVTLVLIALTRLVMIFNPLGIRYEVFDNRTSYGEIAEIADGRPVVFRHGYAVAAKYAFYTGGEAYCQPNIRYRTHQWQFRDDDTRFAGREVLVETPYDEADTTGRVRSVVLPNGKRFTWFVDTHFHPTRLVDISFTGLPERVAAGDTLRLSLRIDNPYPYNIDLGGDMSLVMLWKHGRFRIEEFDTGERFRIPAEEEIRREVAFVVPEQLAGTDFDAGFALRREGYTNWFNGKPLRTEVAR</sequence>
<dbReference type="GO" id="GO:0016763">
    <property type="term" value="F:pentosyltransferase activity"/>
    <property type="evidence" value="ECO:0007669"/>
    <property type="project" value="TreeGrafter"/>
</dbReference>
<organism evidence="10 11">
    <name type="scientific">Alistipes finegoldii</name>
    <dbReference type="NCBI Taxonomy" id="214856"/>
    <lineage>
        <taxon>Bacteria</taxon>
        <taxon>Pseudomonadati</taxon>
        <taxon>Bacteroidota</taxon>
        <taxon>Bacteroidia</taxon>
        <taxon>Bacteroidales</taxon>
        <taxon>Rikenellaceae</taxon>
        <taxon>Alistipes</taxon>
    </lineage>
</organism>
<keyword evidence="7 8" id="KW-0472">Membrane</keyword>
<evidence type="ECO:0000256" key="1">
    <source>
        <dbReference type="ARBA" id="ARBA00004651"/>
    </source>
</evidence>
<dbReference type="InterPro" id="IPR050297">
    <property type="entry name" value="LipidA_mod_glycosyltrf_83"/>
</dbReference>
<gene>
    <name evidence="10" type="ORF">CE91St16_06050</name>
</gene>
<dbReference type="AlphaFoldDB" id="A0AA37NQE9"/>
<comment type="subcellular location">
    <subcellularLocation>
        <location evidence="1">Cell membrane</location>
        <topology evidence="1">Multi-pass membrane protein</topology>
    </subcellularLocation>
</comment>
<dbReference type="GO" id="GO:0005886">
    <property type="term" value="C:plasma membrane"/>
    <property type="evidence" value="ECO:0007669"/>
    <property type="project" value="UniProtKB-SubCell"/>
</dbReference>
<dbReference type="PANTHER" id="PTHR33908">
    <property type="entry name" value="MANNOSYLTRANSFERASE YKCB-RELATED"/>
    <property type="match status" value="1"/>
</dbReference>
<comment type="caution">
    <text evidence="10">The sequence shown here is derived from an EMBL/GenBank/DDBJ whole genome shotgun (WGS) entry which is preliminary data.</text>
</comment>
<dbReference type="PANTHER" id="PTHR33908:SF11">
    <property type="entry name" value="MEMBRANE PROTEIN"/>
    <property type="match status" value="1"/>
</dbReference>
<evidence type="ECO:0000256" key="7">
    <source>
        <dbReference type="ARBA" id="ARBA00023136"/>
    </source>
</evidence>
<keyword evidence="5 8" id="KW-0812">Transmembrane</keyword>
<evidence type="ECO:0000256" key="5">
    <source>
        <dbReference type="ARBA" id="ARBA00022692"/>
    </source>
</evidence>
<evidence type="ECO:0000313" key="11">
    <source>
        <dbReference type="Proteomes" id="UP001055105"/>
    </source>
</evidence>
<evidence type="ECO:0000313" key="10">
    <source>
        <dbReference type="EMBL" id="GKI17697.1"/>
    </source>
</evidence>
<keyword evidence="6 8" id="KW-1133">Transmembrane helix</keyword>
<keyword evidence="3" id="KW-0328">Glycosyltransferase</keyword>
<dbReference type="EMBL" id="BQOL01000001">
    <property type="protein sequence ID" value="GKI17697.1"/>
    <property type="molecule type" value="Genomic_DNA"/>
</dbReference>
<evidence type="ECO:0000256" key="8">
    <source>
        <dbReference type="SAM" id="Phobius"/>
    </source>
</evidence>
<name>A0AA37NQE9_9BACT</name>
<evidence type="ECO:0000256" key="3">
    <source>
        <dbReference type="ARBA" id="ARBA00022676"/>
    </source>
</evidence>
<keyword evidence="4" id="KW-0808">Transferase</keyword>
<feature type="transmembrane region" description="Helical" evidence="8">
    <location>
        <begin position="293"/>
        <end position="310"/>
    </location>
</feature>
<protein>
    <recommendedName>
        <fullName evidence="9">Glycosyltransferase RgtA/B/C/D-like domain-containing protein</fullName>
    </recommendedName>
</protein>
<feature type="transmembrane region" description="Helical" evidence="8">
    <location>
        <begin position="215"/>
        <end position="233"/>
    </location>
</feature>
<dbReference type="Proteomes" id="UP001055105">
    <property type="component" value="Unassembled WGS sequence"/>
</dbReference>
<proteinExistence type="predicted"/>
<feature type="transmembrane region" description="Helical" evidence="8">
    <location>
        <begin position="29"/>
        <end position="48"/>
    </location>
</feature>
<evidence type="ECO:0000259" key="9">
    <source>
        <dbReference type="Pfam" id="PF13231"/>
    </source>
</evidence>
<accession>A0AA37NQE9</accession>
<reference evidence="10" key="1">
    <citation type="submission" date="2022-01" db="EMBL/GenBank/DDBJ databases">
        <title>Novel bile acid biosynthetic pathways are enriched in the microbiome of centenarians.</title>
        <authorList>
            <person name="Sato Y."/>
            <person name="Atarashi K."/>
            <person name="Plichta R.D."/>
            <person name="Arai Y."/>
            <person name="Sasajima S."/>
            <person name="Kearney M.S."/>
            <person name="Suda W."/>
            <person name="Takeshita K."/>
            <person name="Sasaki T."/>
            <person name="Okamoto S."/>
            <person name="Skelly N.A."/>
            <person name="Okamura Y."/>
            <person name="Vlamakis H."/>
            <person name="Li Y."/>
            <person name="Tanoue T."/>
            <person name="Takei H."/>
            <person name="Nittono H."/>
            <person name="Narushima S."/>
            <person name="Irie J."/>
            <person name="Itoh H."/>
            <person name="Moriya K."/>
            <person name="Sugiura Y."/>
            <person name="Suematsu M."/>
            <person name="Moritoki N."/>
            <person name="Shibata S."/>
            <person name="Littman R.D."/>
            <person name="Fischbach A.M."/>
            <person name="Uwamino Y."/>
            <person name="Inoue T."/>
            <person name="Honda A."/>
            <person name="Hattori M."/>
            <person name="Murai T."/>
            <person name="Xavier J.R."/>
            <person name="Hirose N."/>
            <person name="Honda K."/>
        </authorList>
    </citation>
    <scope>NUCLEOTIDE SEQUENCE</scope>
    <source>
        <strain evidence="10">CE91-St16</strain>
    </source>
</reference>
<feature type="transmembrane region" description="Helical" evidence="8">
    <location>
        <begin position="347"/>
        <end position="369"/>
    </location>
</feature>
<keyword evidence="2" id="KW-1003">Cell membrane</keyword>
<feature type="transmembrane region" description="Helical" evidence="8">
    <location>
        <begin position="177"/>
        <end position="203"/>
    </location>
</feature>
<feature type="transmembrane region" description="Helical" evidence="8">
    <location>
        <begin position="261"/>
        <end position="281"/>
    </location>
</feature>
<evidence type="ECO:0000256" key="2">
    <source>
        <dbReference type="ARBA" id="ARBA00022475"/>
    </source>
</evidence>
<dbReference type="Pfam" id="PF13231">
    <property type="entry name" value="PMT_2"/>
    <property type="match status" value="1"/>
</dbReference>
<dbReference type="GO" id="GO:0009103">
    <property type="term" value="P:lipopolysaccharide biosynthetic process"/>
    <property type="evidence" value="ECO:0007669"/>
    <property type="project" value="UniProtKB-ARBA"/>
</dbReference>
<feature type="domain" description="Glycosyltransferase RgtA/B/C/D-like" evidence="9">
    <location>
        <begin position="79"/>
        <end position="233"/>
    </location>
</feature>
<evidence type="ECO:0000256" key="4">
    <source>
        <dbReference type="ARBA" id="ARBA00022679"/>
    </source>
</evidence>
<feature type="transmembrane region" description="Helical" evidence="8">
    <location>
        <begin position="132"/>
        <end position="165"/>
    </location>
</feature>
<dbReference type="InterPro" id="IPR038731">
    <property type="entry name" value="RgtA/B/C-like"/>
</dbReference>
<evidence type="ECO:0000256" key="6">
    <source>
        <dbReference type="ARBA" id="ARBA00022989"/>
    </source>
</evidence>